<evidence type="ECO:0000256" key="1">
    <source>
        <dbReference type="ARBA" id="ARBA00004123"/>
    </source>
</evidence>
<organism evidence="12 13">
    <name type="scientific">Sugiyamaella lignohabitans</name>
    <dbReference type="NCBI Taxonomy" id="796027"/>
    <lineage>
        <taxon>Eukaryota</taxon>
        <taxon>Fungi</taxon>
        <taxon>Dikarya</taxon>
        <taxon>Ascomycota</taxon>
        <taxon>Saccharomycotina</taxon>
        <taxon>Dipodascomycetes</taxon>
        <taxon>Dipodascales</taxon>
        <taxon>Trichomonascaceae</taxon>
        <taxon>Sugiyamaella</taxon>
    </lineage>
</organism>
<feature type="compositionally biased region" description="Low complexity" evidence="9">
    <location>
        <begin position="105"/>
        <end position="121"/>
    </location>
</feature>
<evidence type="ECO:0000256" key="5">
    <source>
        <dbReference type="ARBA" id="ARBA00022806"/>
    </source>
</evidence>
<comment type="similarity">
    <text evidence="2">Belongs to the SNF2/RAD54 helicase family.</text>
</comment>
<dbReference type="GO" id="GO:0005524">
    <property type="term" value="F:ATP binding"/>
    <property type="evidence" value="ECO:0007669"/>
    <property type="project" value="UniProtKB-KW"/>
</dbReference>
<dbReference type="InterPro" id="IPR001650">
    <property type="entry name" value="Helicase_C-like"/>
</dbReference>
<dbReference type="SMART" id="SM00490">
    <property type="entry name" value="HELICc"/>
    <property type="match status" value="1"/>
</dbReference>
<dbReference type="FunFam" id="3.40.50.10810:FF:000015">
    <property type="entry name" value="lymphoid-specific helicase isoform X1"/>
    <property type="match status" value="1"/>
</dbReference>
<dbReference type="RefSeq" id="XP_018738189.1">
    <property type="nucleotide sequence ID" value="XM_018880363.1"/>
</dbReference>
<evidence type="ECO:0000259" key="11">
    <source>
        <dbReference type="PROSITE" id="PS51194"/>
    </source>
</evidence>
<evidence type="ECO:0000313" key="12">
    <source>
        <dbReference type="EMBL" id="ANB15712.1"/>
    </source>
</evidence>
<keyword evidence="4" id="KW-0378">Hydrolase</keyword>
<keyword evidence="8" id="KW-0539">Nucleus</keyword>
<evidence type="ECO:0000313" key="13">
    <source>
        <dbReference type="Proteomes" id="UP000189580"/>
    </source>
</evidence>
<evidence type="ECO:0000256" key="6">
    <source>
        <dbReference type="ARBA" id="ARBA00022840"/>
    </source>
</evidence>
<keyword evidence="3" id="KW-0547">Nucleotide-binding</keyword>
<feature type="compositionally biased region" description="Polar residues" evidence="9">
    <location>
        <begin position="461"/>
        <end position="472"/>
    </location>
</feature>
<evidence type="ECO:0000256" key="3">
    <source>
        <dbReference type="ARBA" id="ARBA00022741"/>
    </source>
</evidence>
<feature type="region of interest" description="Disordered" evidence="9">
    <location>
        <begin position="1"/>
        <end position="28"/>
    </location>
</feature>
<dbReference type="SMART" id="SM00487">
    <property type="entry name" value="DEXDc"/>
    <property type="match status" value="1"/>
</dbReference>
<dbReference type="InterPro" id="IPR049730">
    <property type="entry name" value="SNF2/RAD54-like_C"/>
</dbReference>
<evidence type="ECO:0000256" key="4">
    <source>
        <dbReference type="ARBA" id="ARBA00022801"/>
    </source>
</evidence>
<dbReference type="Gene3D" id="3.40.50.300">
    <property type="entry name" value="P-loop containing nucleotide triphosphate hydrolases"/>
    <property type="match status" value="1"/>
</dbReference>
<dbReference type="PROSITE" id="PS51192">
    <property type="entry name" value="HELICASE_ATP_BIND_1"/>
    <property type="match status" value="1"/>
</dbReference>
<keyword evidence="5" id="KW-0347">Helicase</keyword>
<gene>
    <name evidence="12" type="primary">IRC5</name>
    <name evidence="12" type="ORF">AWJ20_3351</name>
</gene>
<reference evidence="12 13" key="1">
    <citation type="submission" date="2016-02" db="EMBL/GenBank/DDBJ databases">
        <title>Complete genome sequence and transcriptome regulation of the pentose utilising yeast Sugiyamaella lignohabitans.</title>
        <authorList>
            <person name="Bellasio M."/>
            <person name="Peymann A."/>
            <person name="Valli M."/>
            <person name="Sipitzky M."/>
            <person name="Graf A."/>
            <person name="Sauer M."/>
            <person name="Marx H."/>
            <person name="Mattanovich D."/>
        </authorList>
    </citation>
    <scope>NUCLEOTIDE SEQUENCE [LARGE SCALE GENOMIC DNA]</scope>
    <source>
        <strain evidence="12 13">CBS 10342</strain>
    </source>
</reference>
<keyword evidence="7" id="KW-0175">Coiled coil</keyword>
<dbReference type="GeneID" id="30035364"/>
<keyword evidence="13" id="KW-1185">Reference proteome</keyword>
<dbReference type="Pfam" id="PF00176">
    <property type="entry name" value="SNF2-rel_dom"/>
    <property type="match status" value="1"/>
</dbReference>
<feature type="region of interest" description="Disordered" evidence="9">
    <location>
        <begin position="58"/>
        <end position="165"/>
    </location>
</feature>
<proteinExistence type="inferred from homology"/>
<evidence type="ECO:0000256" key="8">
    <source>
        <dbReference type="ARBA" id="ARBA00023242"/>
    </source>
</evidence>
<dbReference type="GO" id="GO:0016787">
    <property type="term" value="F:hydrolase activity"/>
    <property type="evidence" value="ECO:0007669"/>
    <property type="project" value="UniProtKB-KW"/>
</dbReference>
<dbReference type="SUPFAM" id="SSF52540">
    <property type="entry name" value="P-loop containing nucleoside triphosphate hydrolases"/>
    <property type="match status" value="2"/>
</dbReference>
<evidence type="ECO:0000256" key="7">
    <source>
        <dbReference type="ARBA" id="ARBA00023054"/>
    </source>
</evidence>
<feature type="region of interest" description="Disordered" evidence="9">
    <location>
        <begin position="450"/>
        <end position="526"/>
    </location>
</feature>
<evidence type="ECO:0000256" key="9">
    <source>
        <dbReference type="SAM" id="MobiDB-lite"/>
    </source>
</evidence>
<dbReference type="EMBL" id="CP014503">
    <property type="protein sequence ID" value="ANB15712.1"/>
    <property type="molecule type" value="Genomic_DNA"/>
</dbReference>
<dbReference type="KEGG" id="slb:AWJ20_3351"/>
<comment type="subcellular location">
    <subcellularLocation>
        <location evidence="1">Nucleus</location>
    </subcellularLocation>
</comment>
<evidence type="ECO:0000256" key="2">
    <source>
        <dbReference type="ARBA" id="ARBA00007025"/>
    </source>
</evidence>
<sequence>METPSSSKSPSGTSSPIGTPDIKELQGLQSDKRLQRLQFLVERSKIYASILTQRLAIPTSDSNDLGPGNLEEQTSEISTPPTTPPSTRHQKDVEPLVKRRRGRQSKAALAAQSAAKSASAKNTQRSILNFVKKEKRSSRDEDSNVVAKAAQAPLEPSKTGTGQPTLITGGTLHPYQVAGVQWMVSLFENGLNGILADEMGLGKTLQVISFIAYLIEHSIPGPFLIAAPLSTIENWIKEFNKFAPGIPVIKYHGTPEERAEIRNNHMNRKRATDRAFPIIVTSYEIINNDAKFLGHYEWKYIIVDEGHRLKNMNCRLIKQLKKFDSANRLLLTGTPLQNNLAELWSLLNFLLPDIFTDLELFQAWFESAGSDDGDFIGSAGDNLISSLHAILRPFLLRRLKTDISMFLPDKREYIIYGGLTDEQTELYERILQRTAREYVVDTIYQHRDAKYGKDRNRAKKTTGNGMKTSPQADEQRNPETGRPIRSTRSKGIESKHSSPSRSILRRGAKTRALANQSIDDTEDDDLQDDDEFIKSLQAKADARLSASIQEEYNDETARLIKQANNEARTKSFQNLVMQLRLACNSPYLFYYPWSADEPVDDKIITVSGKMMLLDKLATKLLEKQHKILIFSQFTKMLDLLEDWAYLKNWKYCRIDGSTDQKFRQEQMDVFNSDSSYKLFLLSTRSGGLGINLTSADTVIIFDSDWNPQQDLQAMDRVHRIGQTKPVVIYRLATSNTVEQKLLERAGAKRKLEQVVIESGRFKGFGFEGANQEETVENMKKELNKGKAAFKSSMEISNKDLQIIMDRSPEAYQRARDGAEGLSEHIASIISATKPKGLL</sequence>
<dbReference type="PANTHER" id="PTHR10799">
    <property type="entry name" value="SNF2/RAD54 HELICASE FAMILY"/>
    <property type="match status" value="1"/>
</dbReference>
<dbReference type="CDD" id="cd18793">
    <property type="entry name" value="SF2_C_SNF"/>
    <property type="match status" value="1"/>
</dbReference>
<dbReference type="InterPro" id="IPR014001">
    <property type="entry name" value="Helicase_ATP-bd"/>
</dbReference>
<feature type="compositionally biased region" description="Low complexity" evidence="9">
    <location>
        <begin position="1"/>
        <end position="20"/>
    </location>
</feature>
<dbReference type="Proteomes" id="UP000189580">
    <property type="component" value="Chromosome b"/>
</dbReference>
<dbReference type="PROSITE" id="PS51194">
    <property type="entry name" value="HELICASE_CTER"/>
    <property type="match status" value="1"/>
</dbReference>
<accession>A0A167FUA7</accession>
<dbReference type="InterPro" id="IPR000330">
    <property type="entry name" value="SNF2_N"/>
</dbReference>
<dbReference type="GO" id="GO:0004386">
    <property type="term" value="F:helicase activity"/>
    <property type="evidence" value="ECO:0007669"/>
    <property type="project" value="UniProtKB-KW"/>
</dbReference>
<dbReference type="InterPro" id="IPR027417">
    <property type="entry name" value="P-loop_NTPase"/>
</dbReference>
<dbReference type="AlphaFoldDB" id="A0A167FUA7"/>
<name>A0A167FUA7_9ASCO</name>
<feature type="domain" description="Helicase C-terminal" evidence="11">
    <location>
        <begin position="612"/>
        <end position="782"/>
    </location>
</feature>
<dbReference type="InterPro" id="IPR038718">
    <property type="entry name" value="SNF2-like_sf"/>
</dbReference>
<evidence type="ECO:0000259" key="10">
    <source>
        <dbReference type="PROSITE" id="PS51192"/>
    </source>
</evidence>
<dbReference type="GO" id="GO:0005634">
    <property type="term" value="C:nucleus"/>
    <property type="evidence" value="ECO:0007669"/>
    <property type="project" value="UniProtKB-SubCell"/>
</dbReference>
<keyword evidence="6" id="KW-0067">ATP-binding</keyword>
<dbReference type="Pfam" id="PF00271">
    <property type="entry name" value="Helicase_C"/>
    <property type="match status" value="1"/>
</dbReference>
<dbReference type="Gene3D" id="3.40.50.10810">
    <property type="entry name" value="Tandem AAA-ATPase domain"/>
    <property type="match status" value="1"/>
</dbReference>
<feature type="domain" description="Helicase ATP-binding" evidence="10">
    <location>
        <begin position="184"/>
        <end position="353"/>
    </location>
</feature>
<protein>
    <submittedName>
        <fullName evidence="12">Irc5p</fullName>
    </submittedName>
</protein>
<dbReference type="OrthoDB" id="5857104at2759"/>